<feature type="signal peptide" evidence="1">
    <location>
        <begin position="1"/>
        <end position="27"/>
    </location>
</feature>
<evidence type="ECO:0000313" key="2">
    <source>
        <dbReference type="EMBL" id="HIT99986.1"/>
    </source>
</evidence>
<evidence type="ECO:0000256" key="1">
    <source>
        <dbReference type="SAM" id="SignalP"/>
    </source>
</evidence>
<dbReference type="EMBL" id="DVLX01000085">
    <property type="protein sequence ID" value="HIT99986.1"/>
    <property type="molecule type" value="Genomic_DNA"/>
</dbReference>
<name>A0A9D1HDF0_9FIRM</name>
<comment type="caution">
    <text evidence="2">The sequence shown here is derived from an EMBL/GenBank/DDBJ whole genome shotgun (WGS) entry which is preliminary data.</text>
</comment>
<proteinExistence type="predicted"/>
<feature type="chain" id="PRO_5039196389" evidence="1">
    <location>
        <begin position="28"/>
        <end position="151"/>
    </location>
</feature>
<protein>
    <submittedName>
        <fullName evidence="2">Uncharacterized protein</fullName>
    </submittedName>
</protein>
<organism evidence="2 3">
    <name type="scientific">Candidatus Allocopromorpha excrementavium</name>
    <dbReference type="NCBI Taxonomy" id="2840741"/>
    <lineage>
        <taxon>Bacteria</taxon>
        <taxon>Bacillati</taxon>
        <taxon>Bacillota</taxon>
        <taxon>Clostridia</taxon>
        <taxon>Eubacteriales</taxon>
        <taxon>Eubacteriaceae</taxon>
        <taxon>Eubacteriaceae incertae sedis</taxon>
        <taxon>Candidatus Allocopromorpha</taxon>
    </lineage>
</organism>
<accession>A0A9D1HDF0</accession>
<sequence length="151" mass="16918">MRKKIVVLPCTCAAVCLMAAALMGASADPGEETVEHLLKQRTAVMSDMLFNRITAEEGEKRLEEIECGALLEKDMRNIEIFEDTDAESVENIDVVSVEEKGRVYDTIDYEVKIKWDIAGVDGIYSSTDIYSVGVLCSENEYRLTSLELQRQ</sequence>
<gene>
    <name evidence="2" type="ORF">IAD12_07010</name>
</gene>
<dbReference type="AlphaFoldDB" id="A0A9D1HDF0"/>
<reference evidence="2" key="1">
    <citation type="submission" date="2020-10" db="EMBL/GenBank/DDBJ databases">
        <authorList>
            <person name="Gilroy R."/>
        </authorList>
    </citation>
    <scope>NUCLEOTIDE SEQUENCE</scope>
    <source>
        <strain evidence="2">CHK176-22527</strain>
    </source>
</reference>
<keyword evidence="1" id="KW-0732">Signal</keyword>
<evidence type="ECO:0000313" key="3">
    <source>
        <dbReference type="Proteomes" id="UP000824159"/>
    </source>
</evidence>
<reference evidence="2" key="2">
    <citation type="journal article" date="2021" name="PeerJ">
        <title>Extensive microbial diversity within the chicken gut microbiome revealed by metagenomics and culture.</title>
        <authorList>
            <person name="Gilroy R."/>
            <person name="Ravi A."/>
            <person name="Getino M."/>
            <person name="Pursley I."/>
            <person name="Horton D.L."/>
            <person name="Alikhan N.F."/>
            <person name="Baker D."/>
            <person name="Gharbi K."/>
            <person name="Hall N."/>
            <person name="Watson M."/>
            <person name="Adriaenssens E.M."/>
            <person name="Foster-Nyarko E."/>
            <person name="Jarju S."/>
            <person name="Secka A."/>
            <person name="Antonio M."/>
            <person name="Oren A."/>
            <person name="Chaudhuri R.R."/>
            <person name="La Ragione R."/>
            <person name="Hildebrand F."/>
            <person name="Pallen M.J."/>
        </authorList>
    </citation>
    <scope>NUCLEOTIDE SEQUENCE</scope>
    <source>
        <strain evidence="2">CHK176-22527</strain>
    </source>
</reference>
<dbReference type="Proteomes" id="UP000824159">
    <property type="component" value="Unassembled WGS sequence"/>
</dbReference>